<dbReference type="Proteomes" id="UP001175271">
    <property type="component" value="Unassembled WGS sequence"/>
</dbReference>
<protein>
    <submittedName>
        <fullName evidence="1">Uncharacterized protein</fullName>
    </submittedName>
</protein>
<keyword evidence="2" id="KW-1185">Reference proteome</keyword>
<name>A0AA39H1X4_9BILA</name>
<reference evidence="1" key="1">
    <citation type="submission" date="2023-06" db="EMBL/GenBank/DDBJ databases">
        <title>Genomic analysis of the entomopathogenic nematode Steinernema hermaphroditum.</title>
        <authorList>
            <person name="Schwarz E.M."/>
            <person name="Heppert J.K."/>
            <person name="Baniya A."/>
            <person name="Schwartz H.T."/>
            <person name="Tan C.-H."/>
            <person name="Antoshechkin I."/>
            <person name="Sternberg P.W."/>
            <person name="Goodrich-Blair H."/>
            <person name="Dillman A.R."/>
        </authorList>
    </citation>
    <scope>NUCLEOTIDE SEQUENCE</scope>
    <source>
        <strain evidence="1">PS9179</strain>
        <tissue evidence="1">Whole animal</tissue>
    </source>
</reference>
<proteinExistence type="predicted"/>
<evidence type="ECO:0000313" key="2">
    <source>
        <dbReference type="Proteomes" id="UP001175271"/>
    </source>
</evidence>
<evidence type="ECO:0000313" key="1">
    <source>
        <dbReference type="EMBL" id="KAK0397710.1"/>
    </source>
</evidence>
<dbReference type="AlphaFoldDB" id="A0AA39H1X4"/>
<comment type="caution">
    <text evidence="1">The sequence shown here is derived from an EMBL/GenBank/DDBJ whole genome shotgun (WGS) entry which is preliminary data.</text>
</comment>
<gene>
    <name evidence="1" type="ORF">QR680_002233</name>
</gene>
<sequence>MATDSECKIFFQFVTELGNALRNESENERTSELSIYCRAHLELLRSLDIYKRGASVEPTELRFLSDDIITKIVSQEHSLAIREALEKLCMLKGAWGDQARARQPLVCHASANSVTFKRHSTDSKGWTTRKQSDEHMELLLNANKIEDKLICETVIKNPSATAAAKICRHAANMTDYLLVSGDRTIVPILRNLKPQFSDVILCTELKKMSGPERNDVEDFVLRMMQGRNLRKLYLNLEQFRGKRGLEANKAFRDFLVRPTFEWLDMPNNYLEPWVIQDVWNAWRKRQIFEVCTQDIRTNVRYCQDLTEWLKKYFCKTIAENMIMWTRDETSNYDPEQTLRIVVLVKGPTPAEAELSVMMERKKEEYTPWTNNEWWQFHKAELTFPESA</sequence>
<accession>A0AA39H1X4</accession>
<dbReference type="EMBL" id="JAUCMV010000005">
    <property type="protein sequence ID" value="KAK0397710.1"/>
    <property type="molecule type" value="Genomic_DNA"/>
</dbReference>
<organism evidence="1 2">
    <name type="scientific">Steinernema hermaphroditum</name>
    <dbReference type="NCBI Taxonomy" id="289476"/>
    <lineage>
        <taxon>Eukaryota</taxon>
        <taxon>Metazoa</taxon>
        <taxon>Ecdysozoa</taxon>
        <taxon>Nematoda</taxon>
        <taxon>Chromadorea</taxon>
        <taxon>Rhabditida</taxon>
        <taxon>Tylenchina</taxon>
        <taxon>Panagrolaimomorpha</taxon>
        <taxon>Strongyloidoidea</taxon>
        <taxon>Steinernematidae</taxon>
        <taxon>Steinernema</taxon>
    </lineage>
</organism>